<proteinExistence type="inferred from homology"/>
<evidence type="ECO:0000256" key="9">
    <source>
        <dbReference type="SAM" id="MobiDB-lite"/>
    </source>
</evidence>
<dbReference type="GO" id="GO:0006508">
    <property type="term" value="P:proteolysis"/>
    <property type="evidence" value="ECO:0007669"/>
    <property type="project" value="UniProtKB-KW"/>
</dbReference>
<feature type="active site" description="Charge relay system" evidence="7 8">
    <location>
        <position position="199"/>
    </location>
</feature>
<keyword evidence="2 8" id="KW-0645">Protease</keyword>
<keyword evidence="3 10" id="KW-0732">Signal</keyword>
<dbReference type="Gene3D" id="3.30.70.80">
    <property type="entry name" value="Peptidase S8 propeptide/proteinase inhibitor I9"/>
    <property type="match status" value="1"/>
</dbReference>
<name>A0A3P6AQT0_BRACM</name>
<dbReference type="FunFam" id="3.30.70.80:FF:000002">
    <property type="entry name" value="Subtilisin-like protease SBT5.3"/>
    <property type="match status" value="1"/>
</dbReference>
<reference evidence="14" key="1">
    <citation type="submission" date="2018-11" db="EMBL/GenBank/DDBJ databases">
        <authorList>
            <consortium name="Genoscope - CEA"/>
            <person name="William W."/>
        </authorList>
    </citation>
    <scope>NUCLEOTIDE SEQUENCE</scope>
</reference>
<feature type="signal peptide" evidence="10">
    <location>
        <begin position="1"/>
        <end position="24"/>
    </location>
</feature>
<feature type="region of interest" description="Disordered" evidence="9">
    <location>
        <begin position="448"/>
        <end position="467"/>
    </location>
</feature>
<dbReference type="Pfam" id="PF17766">
    <property type="entry name" value="fn3_6"/>
    <property type="match status" value="1"/>
</dbReference>
<feature type="compositionally biased region" description="Basic residues" evidence="9">
    <location>
        <begin position="448"/>
        <end position="462"/>
    </location>
</feature>
<evidence type="ECO:0000256" key="1">
    <source>
        <dbReference type="ARBA" id="ARBA00011073"/>
    </source>
</evidence>
<dbReference type="PRINTS" id="PR00723">
    <property type="entry name" value="SUBTILISIN"/>
</dbReference>
<dbReference type="CDD" id="cd04852">
    <property type="entry name" value="Peptidases_S8_3"/>
    <property type="match status" value="1"/>
</dbReference>
<dbReference type="InterPro" id="IPR000209">
    <property type="entry name" value="Peptidase_S8/S53_dom"/>
</dbReference>
<evidence type="ECO:0000256" key="5">
    <source>
        <dbReference type="ARBA" id="ARBA00022825"/>
    </source>
</evidence>
<organism evidence="14">
    <name type="scientific">Brassica campestris</name>
    <name type="common">Field mustard</name>
    <dbReference type="NCBI Taxonomy" id="3711"/>
    <lineage>
        <taxon>Eukaryota</taxon>
        <taxon>Viridiplantae</taxon>
        <taxon>Streptophyta</taxon>
        <taxon>Embryophyta</taxon>
        <taxon>Tracheophyta</taxon>
        <taxon>Spermatophyta</taxon>
        <taxon>Magnoliopsida</taxon>
        <taxon>eudicotyledons</taxon>
        <taxon>Gunneridae</taxon>
        <taxon>Pentapetalae</taxon>
        <taxon>rosids</taxon>
        <taxon>malvids</taxon>
        <taxon>Brassicales</taxon>
        <taxon>Brassicaceae</taxon>
        <taxon>Brassiceae</taxon>
        <taxon>Brassica</taxon>
    </lineage>
</organism>
<comment type="similarity">
    <text evidence="1 8">Belongs to the peptidase S8 family.</text>
</comment>
<feature type="chain" id="PRO_5018217657" evidence="10">
    <location>
        <begin position="25"/>
        <end position="755"/>
    </location>
</feature>
<dbReference type="SUPFAM" id="SSF52743">
    <property type="entry name" value="Subtilisin-like"/>
    <property type="match status" value="1"/>
</dbReference>
<protein>
    <submittedName>
        <fullName evidence="14">Uncharacterized protein</fullName>
    </submittedName>
</protein>
<feature type="domain" description="Inhibitor I9" evidence="12">
    <location>
        <begin position="34"/>
        <end position="112"/>
    </location>
</feature>
<gene>
    <name evidence="14" type="ORF">BRAA02T05826Z</name>
</gene>
<dbReference type="InterPro" id="IPR041469">
    <property type="entry name" value="Subtilisin-like_FN3"/>
</dbReference>
<dbReference type="PROSITE" id="PS51892">
    <property type="entry name" value="SUBTILASE"/>
    <property type="match status" value="1"/>
</dbReference>
<dbReference type="GO" id="GO:0004252">
    <property type="term" value="F:serine-type endopeptidase activity"/>
    <property type="evidence" value="ECO:0007669"/>
    <property type="project" value="UniProtKB-UniRule"/>
</dbReference>
<evidence type="ECO:0000256" key="6">
    <source>
        <dbReference type="ARBA" id="ARBA00023180"/>
    </source>
</evidence>
<evidence type="ECO:0000256" key="7">
    <source>
        <dbReference type="PIRSR" id="PIRSR615500-1"/>
    </source>
</evidence>
<evidence type="ECO:0000256" key="8">
    <source>
        <dbReference type="PROSITE-ProRule" id="PRU01240"/>
    </source>
</evidence>
<dbReference type="InterPro" id="IPR037045">
    <property type="entry name" value="S8pro/Inhibitor_I9_sf"/>
</dbReference>
<evidence type="ECO:0000259" key="13">
    <source>
        <dbReference type="Pfam" id="PF17766"/>
    </source>
</evidence>
<dbReference type="Gene3D" id="2.60.40.2310">
    <property type="match status" value="1"/>
</dbReference>
<dbReference type="PROSITE" id="PS00138">
    <property type="entry name" value="SUBTILASE_SER"/>
    <property type="match status" value="1"/>
</dbReference>
<keyword evidence="5 8" id="KW-0720">Serine protease</keyword>
<dbReference type="AlphaFoldDB" id="A0A3P6AQT0"/>
<feature type="domain" description="Peptidase S8/S53" evidence="11">
    <location>
        <begin position="136"/>
        <end position="592"/>
    </location>
</feature>
<dbReference type="Gene3D" id="3.40.50.200">
    <property type="entry name" value="Peptidase S8/S53 domain"/>
    <property type="match status" value="1"/>
</dbReference>
<evidence type="ECO:0000313" key="14">
    <source>
        <dbReference type="EMBL" id="VDC86458.1"/>
    </source>
</evidence>
<feature type="active site" description="Charge relay system" evidence="7 8">
    <location>
        <position position="539"/>
    </location>
</feature>
<dbReference type="InterPro" id="IPR036852">
    <property type="entry name" value="Peptidase_S8/S53_dom_sf"/>
</dbReference>
<dbReference type="InterPro" id="IPR010259">
    <property type="entry name" value="S8pro/Inhibitor_I9"/>
</dbReference>
<sequence>MAKRASSFCLLSCIVVFLLGLVSAATDNRQDKQVYVVYMGSLPSRPDYTPLSNHISILQEVTGESSIEGRLVRSYKRSFNGFAARLTESEREQLAEMEGVVSVFPNKKLQLQTTASWDFMGLKEGKNTKRNLAVESDTIVGVIDCGVWPESESFSGKGFGPPPKKWKGVCSGGKNFTCNNKLIGARDYTGEGTRDLDGHGTHTTSTVAGNAVTGASFFGIGNGTARGGVPAARIAAYNVCTDTGCKTDAILSAFDDAIADGVDVISVSLGDDNAIPYEKDPIAIGAFHAMAKGIITVNAAGNSGPTPNSVASVAPWILTVAASTTNREFLTKVVIQNGKTLVVSIKSVNAFDLQGKNYPLVFQESQAKGKILVSEYSFSSKTAFDRRSSGKKLQEEFQWVRCAALSARTRKNGRLINSSKCLSYKISIVLKKRLTFVFNVFQQVDRSKRLHRRRHQGPRRPRSPQGTVLKTEAVFNQKAPKVASFSSRGPNPIAVDLLKPDITAPGVEILAAFSPLGSPSEDRQRDQRHVKYSVITGTSMACPHVTGVAAYIKTFHPDWSPAVIQSAIMTTAWSMNASETGVASTEFAYGAGHVDPIAALNPGLVYELDKADHITFLCGLNYTSKTLKLITGEAVTCTGNTLPRNLNYPSMSAKLSKTNSSFTISFNRTVTNVGTPNSTYKSQIVLNHGTKLSVKVSPDVVFMKSVNEKQSFTVTVSGDNINPKLPSSASLIWSDGTHNVRSPIVVYTDVPNDSI</sequence>
<evidence type="ECO:0000256" key="10">
    <source>
        <dbReference type="SAM" id="SignalP"/>
    </source>
</evidence>
<dbReference type="Pfam" id="PF00082">
    <property type="entry name" value="Peptidase_S8"/>
    <property type="match status" value="1"/>
</dbReference>
<keyword evidence="6" id="KW-0325">Glycoprotein</keyword>
<evidence type="ECO:0000259" key="11">
    <source>
        <dbReference type="Pfam" id="PF00082"/>
    </source>
</evidence>
<evidence type="ECO:0000256" key="2">
    <source>
        <dbReference type="ARBA" id="ARBA00022670"/>
    </source>
</evidence>
<dbReference type="InterPro" id="IPR045051">
    <property type="entry name" value="SBT"/>
</dbReference>
<dbReference type="EMBL" id="LR031573">
    <property type="protein sequence ID" value="VDC86458.1"/>
    <property type="molecule type" value="Genomic_DNA"/>
</dbReference>
<dbReference type="PANTHER" id="PTHR10795">
    <property type="entry name" value="PROPROTEIN CONVERTASE SUBTILISIN/KEXIN"/>
    <property type="match status" value="1"/>
</dbReference>
<dbReference type="InterPro" id="IPR015500">
    <property type="entry name" value="Peptidase_S8_subtilisin-rel"/>
</dbReference>
<evidence type="ECO:0000259" key="12">
    <source>
        <dbReference type="Pfam" id="PF05922"/>
    </source>
</evidence>
<dbReference type="InterPro" id="IPR034197">
    <property type="entry name" value="Peptidases_S8_3"/>
</dbReference>
<feature type="domain" description="Subtilisin-like protease fibronectin type-III" evidence="13">
    <location>
        <begin position="645"/>
        <end position="746"/>
    </location>
</feature>
<feature type="active site" description="Charge relay system" evidence="7 8">
    <location>
        <position position="144"/>
    </location>
</feature>
<dbReference type="InterPro" id="IPR023828">
    <property type="entry name" value="Peptidase_S8_Ser-AS"/>
</dbReference>
<dbReference type="Pfam" id="PF05922">
    <property type="entry name" value="Inhibitor_I9"/>
    <property type="match status" value="1"/>
</dbReference>
<evidence type="ECO:0000256" key="4">
    <source>
        <dbReference type="ARBA" id="ARBA00022801"/>
    </source>
</evidence>
<dbReference type="Gene3D" id="3.50.30.30">
    <property type="match status" value="1"/>
</dbReference>
<accession>A0A3P6AQT0</accession>
<keyword evidence="4 8" id="KW-0378">Hydrolase</keyword>
<evidence type="ECO:0000256" key="3">
    <source>
        <dbReference type="ARBA" id="ARBA00022729"/>
    </source>
</evidence>